<organism evidence="2 3">
    <name type="scientific">Streptomyces qaidamensis</name>
    <dbReference type="NCBI Taxonomy" id="1783515"/>
    <lineage>
        <taxon>Bacteria</taxon>
        <taxon>Bacillati</taxon>
        <taxon>Actinomycetota</taxon>
        <taxon>Actinomycetes</taxon>
        <taxon>Kitasatosporales</taxon>
        <taxon>Streptomycetaceae</taxon>
        <taxon>Streptomyces</taxon>
        <taxon>Streptomyces aurantiacus group</taxon>
    </lineage>
</organism>
<dbReference type="Proteomes" id="UP000076096">
    <property type="component" value="Chromosome"/>
</dbReference>
<sequence>MAWRVESRTEAGRWVAHDGRQWTADDTTRIDMIALADGAQPLTPTGPYYTPTGPDDEVAAYLTAVRLVPAPQVTGEPPRVPTPSASSDEQGVVY</sequence>
<evidence type="ECO:0000256" key="1">
    <source>
        <dbReference type="SAM" id="MobiDB-lite"/>
    </source>
</evidence>
<reference evidence="3" key="1">
    <citation type="submission" date="2016-04" db="EMBL/GenBank/DDBJ databases">
        <authorList>
            <person name="Zhang B."/>
        </authorList>
    </citation>
    <scope>NUCLEOTIDE SEQUENCE [LARGE SCALE GENOMIC DNA]</scope>
    <source>
        <strain evidence="3">S10</strain>
    </source>
</reference>
<dbReference type="RefSeq" id="WP_062927935.1">
    <property type="nucleotide sequence ID" value="NZ_CP015098.1"/>
</dbReference>
<dbReference type="EMBL" id="CP015098">
    <property type="protein sequence ID" value="AMW11620.1"/>
    <property type="molecule type" value="Genomic_DNA"/>
</dbReference>
<dbReference type="AlphaFoldDB" id="A0A143C372"/>
<accession>A0A143C372</accession>
<dbReference type="STRING" id="1783515.A4E84_20250"/>
<dbReference type="KEGG" id="stsi:A4E84_20250"/>
<feature type="region of interest" description="Disordered" evidence="1">
    <location>
        <begin position="70"/>
        <end position="94"/>
    </location>
</feature>
<feature type="compositionally biased region" description="Polar residues" evidence="1">
    <location>
        <begin position="83"/>
        <end position="94"/>
    </location>
</feature>
<evidence type="ECO:0000313" key="3">
    <source>
        <dbReference type="Proteomes" id="UP000076096"/>
    </source>
</evidence>
<gene>
    <name evidence="2" type="ORF">A4E84_20250</name>
</gene>
<evidence type="ECO:0000313" key="2">
    <source>
        <dbReference type="EMBL" id="AMW11620.1"/>
    </source>
</evidence>
<proteinExistence type="predicted"/>
<protein>
    <submittedName>
        <fullName evidence="2">Uncharacterized protein</fullName>
    </submittedName>
</protein>
<name>A0A143C372_9ACTN</name>
<keyword evidence="3" id="KW-1185">Reference proteome</keyword>